<evidence type="ECO:0000259" key="3">
    <source>
        <dbReference type="Pfam" id="PF16344"/>
    </source>
</evidence>
<feature type="transmembrane region" description="Helical" evidence="1">
    <location>
        <begin position="83"/>
        <end position="101"/>
    </location>
</feature>
<dbReference type="FunFam" id="2.60.120.1440:FF:000001">
    <property type="entry name" value="Putative anti-sigma factor"/>
    <property type="match status" value="1"/>
</dbReference>
<gene>
    <name evidence="4" type="ORF">PQG89_02310</name>
</gene>
<proteinExistence type="predicted"/>
<dbReference type="InterPro" id="IPR012373">
    <property type="entry name" value="Ferrdict_sens_TM"/>
</dbReference>
<name>A0AAW6I3Y9_9BACT</name>
<organism evidence="4 5">
    <name type="scientific">Parabacteroides johnsonii</name>
    <dbReference type="NCBI Taxonomy" id="387661"/>
    <lineage>
        <taxon>Bacteria</taxon>
        <taxon>Pseudomonadati</taxon>
        <taxon>Bacteroidota</taxon>
        <taxon>Bacteroidia</taxon>
        <taxon>Bacteroidales</taxon>
        <taxon>Tannerellaceae</taxon>
        <taxon>Parabacteroides</taxon>
    </lineage>
</organism>
<evidence type="ECO:0000256" key="1">
    <source>
        <dbReference type="SAM" id="Phobius"/>
    </source>
</evidence>
<dbReference type="RefSeq" id="WP_229090933.1">
    <property type="nucleotide sequence ID" value="NZ_CAKWDQ010000167.1"/>
</dbReference>
<dbReference type="PANTHER" id="PTHR30273:SF2">
    <property type="entry name" value="PROTEIN FECR"/>
    <property type="match status" value="1"/>
</dbReference>
<dbReference type="InterPro" id="IPR006860">
    <property type="entry name" value="FecR"/>
</dbReference>
<dbReference type="PANTHER" id="PTHR30273">
    <property type="entry name" value="PERIPLASMIC SIGNAL SENSOR AND SIGMA FACTOR ACTIVATOR FECR-RELATED"/>
    <property type="match status" value="1"/>
</dbReference>
<dbReference type="Proteomes" id="UP001213646">
    <property type="component" value="Unassembled WGS sequence"/>
</dbReference>
<keyword evidence="1" id="KW-1133">Transmembrane helix</keyword>
<dbReference type="Pfam" id="PF04773">
    <property type="entry name" value="FecR"/>
    <property type="match status" value="1"/>
</dbReference>
<feature type="domain" description="FecR protein" evidence="2">
    <location>
        <begin position="117"/>
        <end position="210"/>
    </location>
</feature>
<sequence length="326" mass="37438">MTKESMYDLLSKYLAGDISAEERRILFQQLKENEELRKEAAGIQNLSVLISMANEDGAASDRQYRLFVGMRKKRALLFSLRKVAGYAAIMLFSVLSTYLLMNYAGNKEEELVRYQEFSTPAGQRAKVLLADGTEVWLNANTTLRYPERFDPKKREVELHGEAFFEVEKAAGNPFVVKTNKMDIQVTGTKFNVNAYDTEEYFVASLVEGSVSVSCVHNRNSSYALQPRQQIVVSEHSSKVSSFENTDFMAWKEGVFIFDDMLLTDIIKKLELYYDVSIIVKNTKLGNFRYTGKFRQRDGVESVLRKLQIVYPFKYTKDDDKNLIVLQ</sequence>
<dbReference type="GO" id="GO:0016989">
    <property type="term" value="F:sigma factor antagonist activity"/>
    <property type="evidence" value="ECO:0007669"/>
    <property type="project" value="TreeGrafter"/>
</dbReference>
<evidence type="ECO:0000313" key="4">
    <source>
        <dbReference type="EMBL" id="MDC7148261.1"/>
    </source>
</evidence>
<protein>
    <submittedName>
        <fullName evidence="4">FecR domain-containing protein</fullName>
    </submittedName>
</protein>
<reference evidence="4" key="1">
    <citation type="submission" date="2023-01" db="EMBL/GenBank/DDBJ databases">
        <title>Exploring GABA producing Bacteroides strains toward improving mental health.</title>
        <authorList>
            <person name="Yousuf B."/>
            <person name="Bouhlel N.E."/>
            <person name="Mottawea W."/>
            <person name="Hammami R."/>
        </authorList>
    </citation>
    <scope>NUCLEOTIDE SEQUENCE</scope>
    <source>
        <strain evidence="4">UO.H1047</strain>
    </source>
</reference>
<evidence type="ECO:0000259" key="2">
    <source>
        <dbReference type="Pfam" id="PF04773"/>
    </source>
</evidence>
<comment type="caution">
    <text evidence="4">The sequence shown here is derived from an EMBL/GenBank/DDBJ whole genome shotgun (WGS) entry which is preliminary data.</text>
</comment>
<evidence type="ECO:0000313" key="5">
    <source>
        <dbReference type="Proteomes" id="UP001213646"/>
    </source>
</evidence>
<dbReference type="AlphaFoldDB" id="A0AAW6I3Y9"/>
<dbReference type="InterPro" id="IPR032508">
    <property type="entry name" value="FecR_C"/>
</dbReference>
<dbReference type="Gene3D" id="2.60.120.1440">
    <property type="match status" value="1"/>
</dbReference>
<keyword evidence="1" id="KW-0812">Transmembrane</keyword>
<dbReference type="EMBL" id="JAQPYX010000021">
    <property type="protein sequence ID" value="MDC7148261.1"/>
    <property type="molecule type" value="Genomic_DNA"/>
</dbReference>
<dbReference type="Gene3D" id="3.55.50.30">
    <property type="match status" value="1"/>
</dbReference>
<dbReference type="PIRSF" id="PIRSF018266">
    <property type="entry name" value="FecR"/>
    <property type="match status" value="1"/>
</dbReference>
<dbReference type="Pfam" id="PF16344">
    <property type="entry name" value="FecR_C"/>
    <property type="match status" value="1"/>
</dbReference>
<accession>A0AAW6I3Y9</accession>
<keyword evidence="1" id="KW-0472">Membrane</keyword>
<feature type="domain" description="Protein FecR C-terminal" evidence="3">
    <location>
        <begin position="255"/>
        <end position="323"/>
    </location>
</feature>